<name>A0A059Y4A9_MYCBV</name>
<dbReference type="Pfam" id="PF10896">
    <property type="entry name" value="DUF2714"/>
    <property type="match status" value="1"/>
</dbReference>
<dbReference type="AlphaFoldDB" id="A0A059Y4A9"/>
<evidence type="ECO:0000313" key="1">
    <source>
        <dbReference type="EMBL" id="AIA34053.1"/>
    </source>
</evidence>
<dbReference type="RefSeq" id="WP_013954852.1">
    <property type="nucleotide sequence ID" value="NZ_CP005933.1"/>
</dbReference>
<dbReference type="Proteomes" id="UP000027182">
    <property type="component" value="Chromosome"/>
</dbReference>
<dbReference type="HOGENOM" id="CLU_119972_0_0_14"/>
<dbReference type="InterPro" id="IPR021222">
    <property type="entry name" value="DUF2714"/>
</dbReference>
<proteinExistence type="predicted"/>
<evidence type="ECO:0008006" key="3">
    <source>
        <dbReference type="Google" id="ProtNLM"/>
    </source>
</evidence>
<dbReference type="KEGG" id="mbq:K668_02375"/>
<accession>A0A059Y4A9</accession>
<dbReference type="PATRIC" id="fig|1316930.3.peg.487"/>
<evidence type="ECO:0000313" key="2">
    <source>
        <dbReference type="Proteomes" id="UP000027182"/>
    </source>
</evidence>
<organism evidence="1 2">
    <name type="scientific">Mycoplasmopsis bovis CQ-W70</name>
    <dbReference type="NCBI Taxonomy" id="1316930"/>
    <lineage>
        <taxon>Bacteria</taxon>
        <taxon>Bacillati</taxon>
        <taxon>Mycoplasmatota</taxon>
        <taxon>Mycoplasmoidales</taxon>
        <taxon>Metamycoplasmataceae</taxon>
        <taxon>Mycoplasmopsis</taxon>
    </lineage>
</organism>
<dbReference type="EMBL" id="CP005933">
    <property type="protein sequence ID" value="AIA34053.1"/>
    <property type="molecule type" value="Genomic_DNA"/>
</dbReference>
<sequence>MKTRKVENEMMFNIYNQYEAARQDANFVDCNKLMAQVLLECNLGFNSKEYVKFSEMFNEALDKKYDIVLANFVISFNVNHKFSADALVPVLKTNEDSNTEAFNFVSSKETKFNILLGLYNKYVYELITSGNYVELFPNIIVFKSKNTNSHKILFDAKSILLRGE</sequence>
<reference evidence="1 2" key="1">
    <citation type="submission" date="2013-04" db="EMBL/GenBank/DDBJ databases">
        <authorList>
            <person name="Lin L."/>
            <person name="Zeng Z."/>
            <person name="Xie J."/>
            <person name="Luo L."/>
            <person name="Yang Z."/>
            <person name="Liang W."/>
            <person name="Lin H."/>
            <person name="Dong C."/>
            <person name="Sun Y."/>
        </authorList>
    </citation>
    <scope>NUCLEOTIDE SEQUENCE [LARGE SCALE GENOMIC DNA]</scope>
    <source>
        <strain evidence="1 2">CQ-W70</strain>
    </source>
</reference>
<gene>
    <name evidence="1" type="ORF">K668_02375</name>
</gene>
<protein>
    <recommendedName>
        <fullName evidence="3">DUF2714 domain-containing protein</fullName>
    </recommendedName>
</protein>